<feature type="transmembrane region" description="Helical" evidence="1">
    <location>
        <begin position="196"/>
        <end position="217"/>
    </location>
</feature>
<dbReference type="RefSeq" id="WP_177201614.1">
    <property type="nucleotide sequence ID" value="NZ_FOXO01000009.1"/>
</dbReference>
<feature type="transmembrane region" description="Helical" evidence="1">
    <location>
        <begin position="69"/>
        <end position="90"/>
    </location>
</feature>
<reference evidence="4" key="1">
    <citation type="submission" date="2016-10" db="EMBL/GenBank/DDBJ databases">
        <authorList>
            <person name="Varghese N."/>
            <person name="Submissions S."/>
        </authorList>
    </citation>
    <scope>NUCLEOTIDE SEQUENCE [LARGE SCALE GENOMIC DNA]</scope>
    <source>
        <strain evidence="4">P18</strain>
    </source>
</reference>
<protein>
    <submittedName>
        <fullName evidence="3">Undecaprenyl-diphosphatase</fullName>
    </submittedName>
</protein>
<dbReference type="AlphaFoldDB" id="A0A1I5TIL2"/>
<proteinExistence type="predicted"/>
<dbReference type="SMART" id="SM00014">
    <property type="entry name" value="acidPPc"/>
    <property type="match status" value="1"/>
</dbReference>
<keyword evidence="4" id="KW-1185">Reference proteome</keyword>
<evidence type="ECO:0000313" key="3">
    <source>
        <dbReference type="EMBL" id="SFP82873.1"/>
    </source>
</evidence>
<dbReference type="Gene3D" id="1.20.144.10">
    <property type="entry name" value="Phosphatidic acid phosphatase type 2/haloperoxidase"/>
    <property type="match status" value="1"/>
</dbReference>
<dbReference type="Proteomes" id="UP000182624">
    <property type="component" value="Unassembled WGS sequence"/>
</dbReference>
<dbReference type="Pfam" id="PF01569">
    <property type="entry name" value="PAP2"/>
    <property type="match status" value="1"/>
</dbReference>
<keyword evidence="1" id="KW-0472">Membrane</keyword>
<dbReference type="SUPFAM" id="SSF48317">
    <property type="entry name" value="Acid phosphatase/Vanadium-dependent haloperoxidase"/>
    <property type="match status" value="1"/>
</dbReference>
<feature type="transmembrane region" description="Helical" evidence="1">
    <location>
        <begin position="172"/>
        <end position="190"/>
    </location>
</feature>
<dbReference type="PANTHER" id="PTHR14969">
    <property type="entry name" value="SPHINGOSINE-1-PHOSPHATE PHOSPHOHYDROLASE"/>
    <property type="match status" value="1"/>
</dbReference>
<dbReference type="EMBL" id="FOXO01000009">
    <property type="protein sequence ID" value="SFP82873.1"/>
    <property type="molecule type" value="Genomic_DNA"/>
</dbReference>
<evidence type="ECO:0000259" key="2">
    <source>
        <dbReference type="SMART" id="SM00014"/>
    </source>
</evidence>
<name>A0A1I5TIL2_9FIRM</name>
<accession>A0A1I5TIL2</accession>
<sequence length="220" mass="24562">METNDNVEKKGNMFARIMFGAFLVLIFLVKRVDVAAIGPEDTSIGLSHINGFIHEFFGINMVWYKLTELFGVLAILVVAVFACLGVIQLIKRKSIVKVDKEILCLGGLYAVVLVTYAFFEKVIVNYRPIIEEGAEHVEASFPSSHTMLIVTIFGTLMYVLPKYIKNENVVKICKIVCLVIVALTVVGRLVCGVHWFTDILGGCLISLCYISLFSNVYNRL</sequence>
<feature type="transmembrane region" description="Helical" evidence="1">
    <location>
        <begin position="13"/>
        <end position="32"/>
    </location>
</feature>
<dbReference type="PANTHER" id="PTHR14969:SF13">
    <property type="entry name" value="AT30094P"/>
    <property type="match status" value="1"/>
</dbReference>
<gene>
    <name evidence="3" type="ORF">SAMN04487928_10955</name>
</gene>
<feature type="domain" description="Phosphatidic acid phosphatase type 2/haloperoxidase" evidence="2">
    <location>
        <begin position="103"/>
        <end position="214"/>
    </location>
</feature>
<evidence type="ECO:0000313" key="4">
    <source>
        <dbReference type="Proteomes" id="UP000182624"/>
    </source>
</evidence>
<dbReference type="InterPro" id="IPR036938">
    <property type="entry name" value="PAP2/HPO_sf"/>
</dbReference>
<keyword evidence="1" id="KW-0812">Transmembrane</keyword>
<dbReference type="InterPro" id="IPR000326">
    <property type="entry name" value="PAP2/HPO"/>
</dbReference>
<keyword evidence="1" id="KW-1133">Transmembrane helix</keyword>
<evidence type="ECO:0000256" key="1">
    <source>
        <dbReference type="SAM" id="Phobius"/>
    </source>
</evidence>
<organism evidence="3 4">
    <name type="scientific">Butyrivibrio proteoclasticus</name>
    <dbReference type="NCBI Taxonomy" id="43305"/>
    <lineage>
        <taxon>Bacteria</taxon>
        <taxon>Bacillati</taxon>
        <taxon>Bacillota</taxon>
        <taxon>Clostridia</taxon>
        <taxon>Lachnospirales</taxon>
        <taxon>Lachnospiraceae</taxon>
        <taxon>Butyrivibrio</taxon>
    </lineage>
</organism>
<feature type="transmembrane region" description="Helical" evidence="1">
    <location>
        <begin position="102"/>
        <end position="119"/>
    </location>
</feature>
<feature type="transmembrane region" description="Helical" evidence="1">
    <location>
        <begin position="139"/>
        <end position="160"/>
    </location>
</feature>